<evidence type="ECO:0000256" key="9">
    <source>
        <dbReference type="RuleBase" id="RU000393"/>
    </source>
</evidence>
<comment type="caution">
    <text evidence="11">The sequence shown here is derived from an EMBL/GenBank/DDBJ whole genome shotgun (WGS) entry which is preliminary data.</text>
</comment>
<dbReference type="GO" id="GO:0005507">
    <property type="term" value="F:copper ion binding"/>
    <property type="evidence" value="ECO:0007669"/>
    <property type="project" value="InterPro"/>
</dbReference>
<dbReference type="GO" id="GO:0004784">
    <property type="term" value="F:superoxide dismutase activity"/>
    <property type="evidence" value="ECO:0007669"/>
    <property type="project" value="UniProtKB-EC"/>
</dbReference>
<evidence type="ECO:0000313" key="11">
    <source>
        <dbReference type="EMBL" id="KAK0488327.1"/>
    </source>
</evidence>
<comment type="similarity">
    <text evidence="1 9">Belongs to the Cu-Zn superoxide dismutase family.</text>
</comment>
<feature type="domain" description="Superoxide dismutase copper/zinc binding" evidence="10">
    <location>
        <begin position="59"/>
        <end position="197"/>
    </location>
</feature>
<dbReference type="SUPFAM" id="SSF49329">
    <property type="entry name" value="Cu,Zn superoxide dismutase-like"/>
    <property type="match status" value="1"/>
</dbReference>
<keyword evidence="7" id="KW-1015">Disulfide bond</keyword>
<comment type="function">
    <text evidence="9">Destroys radicals which are normally produced within the cells and which are toxic to biological systems.</text>
</comment>
<comment type="catalytic activity">
    <reaction evidence="8 9">
        <text>2 superoxide + 2 H(+) = H2O2 + O2</text>
        <dbReference type="Rhea" id="RHEA:20696"/>
        <dbReference type="ChEBI" id="CHEBI:15378"/>
        <dbReference type="ChEBI" id="CHEBI:15379"/>
        <dbReference type="ChEBI" id="CHEBI:16240"/>
        <dbReference type="ChEBI" id="CHEBI:18421"/>
        <dbReference type="EC" id="1.15.1.1"/>
    </reaction>
</comment>
<evidence type="ECO:0000256" key="4">
    <source>
        <dbReference type="ARBA" id="ARBA00022862"/>
    </source>
</evidence>
<gene>
    <name evidence="11" type="ORF">EDD18DRAFT_1321556</name>
</gene>
<evidence type="ECO:0000256" key="2">
    <source>
        <dbReference type="ARBA" id="ARBA00022723"/>
    </source>
</evidence>
<name>A0AA39PPV4_9AGAR</name>
<keyword evidence="2 9" id="KW-0479">Metal-binding</keyword>
<keyword evidence="5 9" id="KW-0560">Oxidoreductase</keyword>
<keyword evidence="4" id="KW-0049">Antioxidant</keyword>
<accession>A0AA39PPV4</accession>
<protein>
    <recommendedName>
        <fullName evidence="9">Superoxide dismutase [Cu-Zn]</fullName>
        <ecNumber evidence="9">1.15.1.1</ecNumber>
    </recommendedName>
</protein>
<dbReference type="PRINTS" id="PR00068">
    <property type="entry name" value="CUZNDISMTASE"/>
</dbReference>
<keyword evidence="3 9" id="KW-0862">Zinc</keyword>
<dbReference type="EMBL" id="JAUEPU010000039">
    <property type="protein sequence ID" value="KAK0488327.1"/>
    <property type="molecule type" value="Genomic_DNA"/>
</dbReference>
<evidence type="ECO:0000256" key="1">
    <source>
        <dbReference type="ARBA" id="ARBA00010457"/>
    </source>
</evidence>
<keyword evidence="12" id="KW-1185">Reference proteome</keyword>
<dbReference type="InterPro" id="IPR024134">
    <property type="entry name" value="SOD_Cu/Zn_/chaperone"/>
</dbReference>
<dbReference type="Pfam" id="PF00080">
    <property type="entry name" value="Sod_Cu"/>
    <property type="match status" value="1"/>
</dbReference>
<sequence>MRHISIDQSSIVHILYLYHYPSMMFTSILFALAAALPVLSSDSLFVSQAVSVMTGPGQVKGTVIFQQSSVDGPVHITGSIQGLDPSSLRGFHVHTSGNLTGGCDSTGEHWNPFNTTHGGLQDPKDKRHVGDLGNVKTDANGVATLDITDDIMSLNGPLSIVGRAIVVHAGTDDLGKGGTPLSLINGNSGDRISCGVIGLS</sequence>
<dbReference type="EC" id="1.15.1.1" evidence="9"/>
<evidence type="ECO:0000256" key="3">
    <source>
        <dbReference type="ARBA" id="ARBA00022833"/>
    </source>
</evidence>
<dbReference type="PANTHER" id="PTHR10003">
    <property type="entry name" value="SUPEROXIDE DISMUTASE CU-ZN -RELATED"/>
    <property type="match status" value="1"/>
</dbReference>
<dbReference type="PROSITE" id="PS00332">
    <property type="entry name" value="SOD_CU_ZN_2"/>
    <property type="match status" value="1"/>
</dbReference>
<dbReference type="Gene3D" id="2.60.40.200">
    <property type="entry name" value="Superoxide dismutase, copper/zinc binding domain"/>
    <property type="match status" value="1"/>
</dbReference>
<keyword evidence="6 9" id="KW-0186">Copper</keyword>
<evidence type="ECO:0000256" key="7">
    <source>
        <dbReference type="ARBA" id="ARBA00023157"/>
    </source>
</evidence>
<evidence type="ECO:0000256" key="5">
    <source>
        <dbReference type="ARBA" id="ARBA00023002"/>
    </source>
</evidence>
<dbReference type="InterPro" id="IPR001424">
    <property type="entry name" value="SOD_Cu_Zn_dom"/>
</dbReference>
<dbReference type="InterPro" id="IPR018152">
    <property type="entry name" value="SOD_Cu/Zn_BS"/>
</dbReference>
<organism evidence="11 12">
    <name type="scientific">Armillaria luteobubalina</name>
    <dbReference type="NCBI Taxonomy" id="153913"/>
    <lineage>
        <taxon>Eukaryota</taxon>
        <taxon>Fungi</taxon>
        <taxon>Dikarya</taxon>
        <taxon>Basidiomycota</taxon>
        <taxon>Agaricomycotina</taxon>
        <taxon>Agaricomycetes</taxon>
        <taxon>Agaricomycetidae</taxon>
        <taxon>Agaricales</taxon>
        <taxon>Marasmiineae</taxon>
        <taxon>Physalacriaceae</taxon>
        <taxon>Armillaria</taxon>
    </lineage>
</organism>
<reference evidence="11" key="1">
    <citation type="submission" date="2023-06" db="EMBL/GenBank/DDBJ databases">
        <authorList>
            <consortium name="Lawrence Berkeley National Laboratory"/>
            <person name="Ahrendt S."/>
            <person name="Sahu N."/>
            <person name="Indic B."/>
            <person name="Wong-Bajracharya J."/>
            <person name="Merenyi Z."/>
            <person name="Ke H.-M."/>
            <person name="Monk M."/>
            <person name="Kocsube S."/>
            <person name="Drula E."/>
            <person name="Lipzen A."/>
            <person name="Balint B."/>
            <person name="Henrissat B."/>
            <person name="Andreopoulos B."/>
            <person name="Martin F.M."/>
            <person name="Harder C.B."/>
            <person name="Rigling D."/>
            <person name="Ford K.L."/>
            <person name="Foster G.D."/>
            <person name="Pangilinan J."/>
            <person name="Papanicolaou A."/>
            <person name="Barry K."/>
            <person name="LaButti K."/>
            <person name="Viragh M."/>
            <person name="Koriabine M."/>
            <person name="Yan M."/>
            <person name="Riley R."/>
            <person name="Champramary S."/>
            <person name="Plett K.L."/>
            <person name="Tsai I.J."/>
            <person name="Slot J."/>
            <person name="Sipos G."/>
            <person name="Plett J."/>
            <person name="Nagy L.G."/>
            <person name="Grigoriev I.V."/>
        </authorList>
    </citation>
    <scope>NUCLEOTIDE SEQUENCE</scope>
    <source>
        <strain evidence="11">HWK02</strain>
    </source>
</reference>
<evidence type="ECO:0000313" key="12">
    <source>
        <dbReference type="Proteomes" id="UP001175228"/>
    </source>
</evidence>
<evidence type="ECO:0000259" key="10">
    <source>
        <dbReference type="Pfam" id="PF00080"/>
    </source>
</evidence>
<evidence type="ECO:0000256" key="6">
    <source>
        <dbReference type="ARBA" id="ARBA00023008"/>
    </source>
</evidence>
<comment type="cofactor">
    <cofactor evidence="9">
        <name>Zn(2+)</name>
        <dbReference type="ChEBI" id="CHEBI:29105"/>
    </cofactor>
    <text evidence="9">Binds 1 zinc ion per subunit.</text>
</comment>
<dbReference type="Proteomes" id="UP001175228">
    <property type="component" value="Unassembled WGS sequence"/>
</dbReference>
<comment type="cofactor">
    <cofactor evidence="9">
        <name>Cu cation</name>
        <dbReference type="ChEBI" id="CHEBI:23378"/>
    </cofactor>
    <text evidence="9">Binds 1 copper ion per subunit.</text>
</comment>
<proteinExistence type="inferred from homology"/>
<evidence type="ECO:0000256" key="8">
    <source>
        <dbReference type="ARBA" id="ARBA00049204"/>
    </source>
</evidence>
<dbReference type="AlphaFoldDB" id="A0AA39PPV4"/>
<dbReference type="CDD" id="cd00305">
    <property type="entry name" value="Cu-Zn_Superoxide_Dismutase"/>
    <property type="match status" value="1"/>
</dbReference>
<dbReference type="InterPro" id="IPR036423">
    <property type="entry name" value="SOD-like_Cu/Zn_dom_sf"/>
</dbReference>
<dbReference type="FunFam" id="2.60.40.200:FF:000003">
    <property type="entry name" value="Superoxide dismutase [Cu-Zn], chloroplastic"/>
    <property type="match status" value="1"/>
</dbReference>